<dbReference type="GO" id="GO:0003852">
    <property type="term" value="F:2-isopropylmalate synthase activity"/>
    <property type="evidence" value="ECO:0007669"/>
    <property type="project" value="UniProtKB-EC"/>
</dbReference>
<evidence type="ECO:0000256" key="1">
    <source>
        <dbReference type="ARBA" id="ARBA00003715"/>
    </source>
</evidence>
<dbReference type="InterPro" id="IPR000891">
    <property type="entry name" value="PYR_CT"/>
</dbReference>
<dbReference type="EC" id="2.3.3.13" evidence="3"/>
<comment type="caution">
    <text evidence="10">The sequence shown here is derived from an EMBL/GenBank/DDBJ whole genome shotgun (WGS) entry which is preliminary data.</text>
</comment>
<dbReference type="OrthoDB" id="6555at2157"/>
<organism evidence="10 11">
    <name type="scientific">Haloferax profundi</name>
    <dbReference type="NCBI Taxonomy" id="1544718"/>
    <lineage>
        <taxon>Archaea</taxon>
        <taxon>Methanobacteriati</taxon>
        <taxon>Methanobacteriota</taxon>
        <taxon>Stenosarchaea group</taxon>
        <taxon>Halobacteria</taxon>
        <taxon>Halobacteriales</taxon>
        <taxon>Haloferacaceae</taxon>
        <taxon>Haloferax</taxon>
    </lineage>
</organism>
<evidence type="ECO:0000256" key="2">
    <source>
        <dbReference type="ARBA" id="ARBA00004689"/>
    </source>
</evidence>
<feature type="domain" description="Pyruvate carboxyltransferase" evidence="9">
    <location>
        <begin position="6"/>
        <end position="251"/>
    </location>
</feature>
<dbReference type="Proteomes" id="UP000053157">
    <property type="component" value="Unassembled WGS sequence"/>
</dbReference>
<dbReference type="Gene3D" id="1.10.238.260">
    <property type="match status" value="1"/>
</dbReference>
<dbReference type="EMBL" id="LOPV01000421">
    <property type="protein sequence ID" value="KTG20239.1"/>
    <property type="molecule type" value="Genomic_DNA"/>
</dbReference>
<dbReference type="InterPro" id="IPR054691">
    <property type="entry name" value="LeuA/HCS_post-cat"/>
</dbReference>
<evidence type="ECO:0000256" key="5">
    <source>
        <dbReference type="ARBA" id="ARBA00022605"/>
    </source>
</evidence>
<accession>A0A0W1S2K9</accession>
<keyword evidence="11" id="KW-1185">Reference proteome</keyword>
<dbReference type="PROSITE" id="PS00816">
    <property type="entry name" value="AIPM_HOMOCIT_SYNTH_2"/>
    <property type="match status" value="1"/>
</dbReference>
<dbReference type="Pfam" id="PF22617">
    <property type="entry name" value="HCS_D2"/>
    <property type="match status" value="1"/>
</dbReference>
<dbReference type="AlphaFoldDB" id="A0A0W1S2K9"/>
<dbReference type="PANTHER" id="PTHR10277">
    <property type="entry name" value="HOMOCITRATE SYNTHASE-RELATED"/>
    <property type="match status" value="1"/>
</dbReference>
<dbReference type="InterPro" id="IPR002034">
    <property type="entry name" value="AIPM/Hcit_synth_CS"/>
</dbReference>
<keyword evidence="6" id="KW-0808">Transferase</keyword>
<evidence type="ECO:0000256" key="6">
    <source>
        <dbReference type="ARBA" id="ARBA00022679"/>
    </source>
</evidence>
<dbReference type="PANTHER" id="PTHR10277:SF9">
    <property type="entry name" value="2-ISOPROPYLMALATE SYNTHASE 1, CHLOROPLASTIC-RELATED"/>
    <property type="match status" value="1"/>
</dbReference>
<evidence type="ECO:0000256" key="7">
    <source>
        <dbReference type="ARBA" id="ARBA00023304"/>
    </source>
</evidence>
<name>A0A0W1S2K9_9EURY</name>
<dbReference type="SUPFAM" id="SSF51569">
    <property type="entry name" value="Aldolase"/>
    <property type="match status" value="1"/>
</dbReference>
<evidence type="ECO:0000313" key="10">
    <source>
        <dbReference type="EMBL" id="KTG20239.1"/>
    </source>
</evidence>
<sequence>MEDTEPVLLDVTCREGEQRPGCSYSTEQKAGAVRALDGLGVEYVQIGFPVAGPQTGEVCQRVDVDTKLTGIARAVPRDIEAAVDAGVDVIDVFAPTSEKQRTELLGKDEDELLSLVGETVDTAHETGLEVHFTAMDGFRTDPTFLDVVFDSIDAEYLTIADTVGVKTPFEVTSFLEELSTSPERLGVHFHDDLGVATANALAAVAYGVQKVDVSVAGIGERAGNVPIEEFVVAAATSGLISLPEINESELIPSAKSVLAALGESVPDEKSILGTDVFSHESGLHTAAMLDDPSTFEPFDPSTFGGSRNLYFGRQTGAGAARRLLKRTDVKPTEERVESLLAALHGLDEPVLTEEAVVIARNL</sequence>
<evidence type="ECO:0000256" key="3">
    <source>
        <dbReference type="ARBA" id="ARBA00012973"/>
    </source>
</evidence>
<dbReference type="InterPro" id="IPR050073">
    <property type="entry name" value="2-IPM_HCS-like"/>
</dbReference>
<proteinExistence type="predicted"/>
<protein>
    <recommendedName>
        <fullName evidence="3">2-isopropylmalate synthase</fullName>
        <ecNumber evidence="3">2.3.3.13</ecNumber>
    </recommendedName>
    <alternativeName>
        <fullName evidence="8">Alpha-IPM synthase</fullName>
    </alternativeName>
</protein>
<keyword evidence="4" id="KW-0432">Leucine biosynthesis</keyword>
<evidence type="ECO:0000313" key="11">
    <source>
        <dbReference type="Proteomes" id="UP000053157"/>
    </source>
</evidence>
<dbReference type="Pfam" id="PF00682">
    <property type="entry name" value="HMGL-like"/>
    <property type="match status" value="1"/>
</dbReference>
<dbReference type="RefSeq" id="WP_058572956.1">
    <property type="nucleotide sequence ID" value="NZ_LOPV01000421.1"/>
</dbReference>
<dbReference type="PROSITE" id="PS50991">
    <property type="entry name" value="PYR_CT"/>
    <property type="match status" value="1"/>
</dbReference>
<keyword evidence="5" id="KW-0028">Amino-acid biosynthesis</keyword>
<dbReference type="InterPro" id="IPR013785">
    <property type="entry name" value="Aldolase_TIM"/>
</dbReference>
<evidence type="ECO:0000256" key="4">
    <source>
        <dbReference type="ARBA" id="ARBA00022430"/>
    </source>
</evidence>
<evidence type="ECO:0000259" key="9">
    <source>
        <dbReference type="PROSITE" id="PS50991"/>
    </source>
</evidence>
<evidence type="ECO:0000256" key="8">
    <source>
        <dbReference type="ARBA" id="ARBA00029993"/>
    </source>
</evidence>
<dbReference type="Gene3D" id="3.20.20.70">
    <property type="entry name" value="Aldolase class I"/>
    <property type="match status" value="1"/>
</dbReference>
<reference evidence="10 11" key="1">
    <citation type="submission" date="2015-12" db="EMBL/GenBank/DDBJ databases">
        <title>Haloferax profundi sp. nov. isolated from the Discovery deep brine-seawater interface in the Red Sea.</title>
        <authorList>
            <person name="Zhang G."/>
            <person name="Stingl U."/>
            <person name="Rashid M."/>
        </authorList>
    </citation>
    <scope>NUCLEOTIDE SEQUENCE [LARGE SCALE GENOMIC DNA]</scope>
    <source>
        <strain evidence="10 11">SB29</strain>
    </source>
</reference>
<gene>
    <name evidence="10" type="ORF">AUR66_17500</name>
</gene>
<comment type="pathway">
    <text evidence="2">Amino-acid biosynthesis; L-leucine biosynthesis; L-leucine from 3-methyl-2-oxobutanoate: step 1/4.</text>
</comment>
<comment type="function">
    <text evidence="1">Catalyzes the condensation of the acetyl group of acetyl-CoA with 3-methyl-2-oxobutanoate (2-oxoisovalerate) to form 3-carboxy-3-hydroxy-4-methylpentanoate (2-isopropylmalate).</text>
</comment>
<dbReference type="GO" id="GO:0009098">
    <property type="term" value="P:L-leucine biosynthetic process"/>
    <property type="evidence" value="ECO:0007669"/>
    <property type="project" value="UniProtKB-KW"/>
</dbReference>
<keyword evidence="7" id="KW-0100">Branched-chain amino acid biosynthesis</keyword>